<evidence type="ECO:0000313" key="1">
    <source>
        <dbReference type="EMBL" id="GJT31732.1"/>
    </source>
</evidence>
<sequence length="350" mass="39769">MATARRCGTISGARGVAICPAELEAYLRILQYSKFVHGLSFLAHNRYKAQVLQRNTTTNALVSENNDNQADDTEHEFTNPFCTSVHEVAESSSRNIGNSNMHTFNQPQDSEYRWTKDHPLTQVRGNPSKPVQTRRQLATDPKMCMFASPLCVSAELKNIKEAGLYCNMRIQLKDNGFNYSKIPLYCDSQSAIAFPCNPVQHSCTKHIHTRYHFIKEHVENGIIELYFVRTEYQLADMFTKALPEDRFQYLVRRIVEKVDSNVIPDSPDMCDNDIQNDQNAIECEDERVAIANLISNLKLDIDENKKIQNQLKKANASLTQELTECKSILAETSRTLGESNSVRDSRLVAL</sequence>
<protein>
    <submittedName>
        <fullName evidence="1">Uncharacterized protein</fullName>
    </submittedName>
</protein>
<accession>A0ABQ5CYY7</accession>
<dbReference type="EMBL" id="BQNB010014731">
    <property type="protein sequence ID" value="GJT31732.1"/>
    <property type="molecule type" value="Genomic_DNA"/>
</dbReference>
<name>A0ABQ5CYY7_9ASTR</name>
<gene>
    <name evidence="1" type="ORF">Tco_0922151</name>
</gene>
<dbReference type="Proteomes" id="UP001151760">
    <property type="component" value="Unassembled WGS sequence"/>
</dbReference>
<proteinExistence type="predicted"/>
<keyword evidence="2" id="KW-1185">Reference proteome</keyword>
<reference evidence="1" key="2">
    <citation type="submission" date="2022-01" db="EMBL/GenBank/DDBJ databases">
        <authorList>
            <person name="Yamashiro T."/>
            <person name="Shiraishi A."/>
            <person name="Satake H."/>
            <person name="Nakayama K."/>
        </authorList>
    </citation>
    <scope>NUCLEOTIDE SEQUENCE</scope>
</reference>
<comment type="caution">
    <text evidence="1">The sequence shown here is derived from an EMBL/GenBank/DDBJ whole genome shotgun (WGS) entry which is preliminary data.</text>
</comment>
<evidence type="ECO:0000313" key="2">
    <source>
        <dbReference type="Proteomes" id="UP001151760"/>
    </source>
</evidence>
<dbReference type="CDD" id="cd09272">
    <property type="entry name" value="RNase_HI_RT_Ty1"/>
    <property type="match status" value="1"/>
</dbReference>
<organism evidence="1 2">
    <name type="scientific">Tanacetum coccineum</name>
    <dbReference type="NCBI Taxonomy" id="301880"/>
    <lineage>
        <taxon>Eukaryota</taxon>
        <taxon>Viridiplantae</taxon>
        <taxon>Streptophyta</taxon>
        <taxon>Embryophyta</taxon>
        <taxon>Tracheophyta</taxon>
        <taxon>Spermatophyta</taxon>
        <taxon>Magnoliopsida</taxon>
        <taxon>eudicotyledons</taxon>
        <taxon>Gunneridae</taxon>
        <taxon>Pentapetalae</taxon>
        <taxon>asterids</taxon>
        <taxon>campanulids</taxon>
        <taxon>Asterales</taxon>
        <taxon>Asteraceae</taxon>
        <taxon>Asteroideae</taxon>
        <taxon>Anthemideae</taxon>
        <taxon>Anthemidinae</taxon>
        <taxon>Tanacetum</taxon>
    </lineage>
</organism>
<reference evidence="1" key="1">
    <citation type="journal article" date="2022" name="Int. J. Mol. Sci.">
        <title>Draft Genome of Tanacetum Coccineum: Genomic Comparison of Closely Related Tanacetum-Family Plants.</title>
        <authorList>
            <person name="Yamashiro T."/>
            <person name="Shiraishi A."/>
            <person name="Nakayama K."/>
            <person name="Satake H."/>
        </authorList>
    </citation>
    <scope>NUCLEOTIDE SEQUENCE</scope>
</reference>